<organism evidence="2 3">
    <name type="scientific">Exocentrus adspersus</name>
    <dbReference type="NCBI Taxonomy" id="1586481"/>
    <lineage>
        <taxon>Eukaryota</taxon>
        <taxon>Metazoa</taxon>
        <taxon>Ecdysozoa</taxon>
        <taxon>Arthropoda</taxon>
        <taxon>Hexapoda</taxon>
        <taxon>Insecta</taxon>
        <taxon>Pterygota</taxon>
        <taxon>Neoptera</taxon>
        <taxon>Endopterygota</taxon>
        <taxon>Coleoptera</taxon>
        <taxon>Polyphaga</taxon>
        <taxon>Cucujiformia</taxon>
        <taxon>Chrysomeloidea</taxon>
        <taxon>Cerambycidae</taxon>
        <taxon>Lamiinae</taxon>
        <taxon>Acanthocinini</taxon>
        <taxon>Exocentrus</taxon>
    </lineage>
</organism>
<accession>A0AAV8V8B8</accession>
<proteinExistence type="predicted"/>
<evidence type="ECO:0000313" key="2">
    <source>
        <dbReference type="EMBL" id="KAJ8910205.1"/>
    </source>
</evidence>
<dbReference type="PANTHER" id="PTHR47331:SF1">
    <property type="entry name" value="GAG-LIKE PROTEIN"/>
    <property type="match status" value="1"/>
</dbReference>
<dbReference type="PANTHER" id="PTHR47331">
    <property type="entry name" value="PHD-TYPE DOMAIN-CONTAINING PROTEIN"/>
    <property type="match status" value="1"/>
</dbReference>
<keyword evidence="3" id="KW-1185">Reference proteome</keyword>
<reference evidence="2 3" key="1">
    <citation type="journal article" date="2023" name="Insect Mol. Biol.">
        <title>Genome sequencing provides insights into the evolution of gene families encoding plant cell wall-degrading enzymes in longhorned beetles.</title>
        <authorList>
            <person name="Shin N.R."/>
            <person name="Okamura Y."/>
            <person name="Kirsch R."/>
            <person name="Pauchet Y."/>
        </authorList>
    </citation>
    <scope>NUCLEOTIDE SEQUENCE [LARGE SCALE GENOMIC DNA]</scope>
    <source>
        <strain evidence="2">EAD_L_NR</strain>
    </source>
</reference>
<gene>
    <name evidence="2" type="ORF">NQ315_014376</name>
</gene>
<dbReference type="InterPro" id="IPR040676">
    <property type="entry name" value="DUF5641"/>
</dbReference>
<dbReference type="EMBL" id="JANEYG010000336">
    <property type="protein sequence ID" value="KAJ8910205.1"/>
    <property type="molecule type" value="Genomic_DNA"/>
</dbReference>
<dbReference type="Pfam" id="PF18701">
    <property type="entry name" value="DUF5641"/>
    <property type="match status" value="1"/>
</dbReference>
<dbReference type="AlphaFoldDB" id="A0AAV8V8B8"/>
<sequence>MTRGPTIQDDLFSILLRFRKHNYVLSSDIAKMYRQVLVCKEQRCLQKILWCIPKQCLSSYGTACAAYLTIRCIQEIGHQIAEQNSFLSRVILHDFYVDDLTGGSTVQEVLKLKHDISNTLSFQILSETTNENSASEFVNLNYDQLTKTLGLLWHPRKDIFTYTVKHSDFSVITKRSLKYNFSNFRSIRIIISSYYNLQTYHAKAEYILQLQTRSKWKTTFQNQLKAGGLVLIKEDGVPPLKWLLGRIVETFPGADGIIRAASVKTTSGVYKRPAVKLCVLPVADAV</sequence>
<protein>
    <recommendedName>
        <fullName evidence="1">DUF5641 domain-containing protein</fullName>
    </recommendedName>
</protein>
<evidence type="ECO:0000313" key="3">
    <source>
        <dbReference type="Proteomes" id="UP001159042"/>
    </source>
</evidence>
<comment type="caution">
    <text evidence="2">The sequence shown here is derived from an EMBL/GenBank/DDBJ whole genome shotgun (WGS) entry which is preliminary data.</text>
</comment>
<name>A0AAV8V8B8_9CUCU</name>
<feature type="domain" description="DUF5641" evidence="1">
    <location>
        <begin position="203"/>
        <end position="280"/>
    </location>
</feature>
<evidence type="ECO:0000259" key="1">
    <source>
        <dbReference type="Pfam" id="PF18701"/>
    </source>
</evidence>
<dbReference type="Proteomes" id="UP001159042">
    <property type="component" value="Unassembled WGS sequence"/>
</dbReference>